<reference evidence="3 4" key="1">
    <citation type="submission" date="2020-06" db="EMBL/GenBank/DDBJ databases">
        <authorList>
            <person name="Jo H."/>
        </authorList>
    </citation>
    <scope>NUCLEOTIDE SEQUENCE [LARGE SCALE GENOMIC DNA]</scope>
    <source>
        <strain evidence="3 4">I46</strain>
    </source>
</reference>
<dbReference type="EMBL" id="CP058316">
    <property type="protein sequence ID" value="QLD11360.1"/>
    <property type="molecule type" value="Genomic_DNA"/>
</dbReference>
<evidence type="ECO:0000313" key="3">
    <source>
        <dbReference type="EMBL" id="QLD11360.1"/>
    </source>
</evidence>
<keyword evidence="1" id="KW-1133">Transmembrane helix</keyword>
<keyword evidence="1" id="KW-0472">Membrane</keyword>
<feature type="transmembrane region" description="Helical" evidence="1">
    <location>
        <begin position="323"/>
        <end position="344"/>
    </location>
</feature>
<feature type="chain" id="PRO_5039481042" description="DUF916 domain-containing protein" evidence="2">
    <location>
        <begin position="29"/>
        <end position="365"/>
    </location>
</feature>
<dbReference type="AlphaFoldDB" id="A0A7D5JCX9"/>
<evidence type="ECO:0000256" key="2">
    <source>
        <dbReference type="SAM" id="SignalP"/>
    </source>
</evidence>
<sequence length="365" mass="36354">MPRFRSRRAALPAAGAFAVLTALLVGHAAVLPPAAAATSTVAAPVSSSALEGAEAAEAAEPPATEWGVVPADAAGPDGRVSLRHVVYPGASVSDAVAVTNHSAEPAVFAVATGDGVVGADGAFDVRTDDPASGGAWVRVEGLDGGALALAAGETRVLPVTIAVPADATPGDHPAGIVVALSIEDAGVTLTHRVGVRVHLQVAGEIAPALRVDAATATFTPSWMPFASGTLSVEYRVTNTGNVRFGASAAADASGPLGLLPGEAGGEAFEVLPGGTATQRIEMPLAPLFFAAGEITVTPVSLGDDRVPLPEAASAGFSTPAVPWSSLAVVVLGVGVLGLVAILLVRGRGRTQRRIDEAIAADRAQR</sequence>
<dbReference type="InterPro" id="IPR006311">
    <property type="entry name" value="TAT_signal"/>
</dbReference>
<evidence type="ECO:0000256" key="1">
    <source>
        <dbReference type="SAM" id="Phobius"/>
    </source>
</evidence>
<feature type="signal peptide" evidence="2">
    <location>
        <begin position="1"/>
        <end position="28"/>
    </location>
</feature>
<name>A0A7D5JCX9_9MICO</name>
<gene>
    <name evidence="3" type="ORF">HW566_05960</name>
</gene>
<proteinExistence type="predicted"/>
<accession>A0A7D5JCX9</accession>
<keyword evidence="2" id="KW-0732">Signal</keyword>
<keyword evidence="1" id="KW-0812">Transmembrane</keyword>
<evidence type="ECO:0008006" key="5">
    <source>
        <dbReference type="Google" id="ProtNLM"/>
    </source>
</evidence>
<evidence type="ECO:0000313" key="4">
    <source>
        <dbReference type="Proteomes" id="UP000509638"/>
    </source>
</evidence>
<dbReference type="PROSITE" id="PS51318">
    <property type="entry name" value="TAT"/>
    <property type="match status" value="1"/>
</dbReference>
<protein>
    <recommendedName>
        <fullName evidence="5">DUF916 domain-containing protein</fullName>
    </recommendedName>
</protein>
<dbReference type="Proteomes" id="UP000509638">
    <property type="component" value="Chromosome"/>
</dbReference>
<organism evidence="3 4">
    <name type="scientific">Microbacterium oleivorans</name>
    <dbReference type="NCBI Taxonomy" id="273677"/>
    <lineage>
        <taxon>Bacteria</taxon>
        <taxon>Bacillati</taxon>
        <taxon>Actinomycetota</taxon>
        <taxon>Actinomycetes</taxon>
        <taxon>Micrococcales</taxon>
        <taxon>Microbacteriaceae</taxon>
        <taxon>Microbacterium</taxon>
    </lineage>
</organism>
<dbReference type="RefSeq" id="WP_178011242.1">
    <property type="nucleotide sequence ID" value="NZ_CP058316.1"/>
</dbReference>